<feature type="transmembrane region" description="Helical" evidence="8">
    <location>
        <begin position="756"/>
        <end position="776"/>
    </location>
</feature>
<sequence length="836" mass="88528">MSGFRRLLETVDDLIVERPAVVVLAFLVVTGGFAVGLGNVSTEAGTSQFTEDLPAQRAFEASNEKFTPSFAPDTGTTQLIQSNRNVLAKPSLLRMLEAQQRLEERPSLRVVSTTSAASTVATTLDPNATSTDAQVRTVEEATPGEIDAAVRRAASNRSFRNRLSDDFNRPAARATGTVAVVQHEVPAGVSTDAGADTASPLASLQQRSQPVVDSVGGDIRVFGSGIISAEFENVIFDSLIVVLPASITLILLFLVVAYRDPIDLLLGVLALGVTLVWTFGFMGLAGISFSQILIAVPPLLLAVGIDFGIHSVNRYREERVEGRAVGPAMSRASRQLLVAFFIVTGTTVAGFASNVTSGLAPVREFGVVAAVGITFTFLIFGGLLPATKVLTDRVRERRGVPQFSQRPLGLSGSVLGAVPALGMAVARRGPALFLALVVVLSVGSGVYGLGVDTTFSEEDFLPPEDTPPYLEDLPEPFRPSEYTATRDVNYLDEEFTAAQGETVTVYVEGPMTRDYALESFDRAARNPPDSFVTDGREAEVQSIRTVVRAHANESASFRRLVDRNDVDDDGVPDDNLEEVYDALFDSAAGDEARRYLTEDRRAARVVYTTEAGASQEAVATDAGDVADRYRFEAIATGEVVVFQEVSDVILASAIRSLVLALSATAVFLVLVYYGLEGTPTLGLLNLVPIVLTVTLLAGSMRALDLPFNALTATILSITIGLGTDYSAHVVHRFADEYDGTGGVFDPLEAAVRGTGGALTGSMLTTTTGIGVLVLAITPILGQFGALTALSVLYSYLTAVLVTPSLVVVWDRARPPGAPLADRPGRSGAGDGDAGTR</sequence>
<keyword evidence="6 8" id="KW-0472">Membrane</keyword>
<feature type="domain" description="SSD" evidence="9">
    <location>
        <begin position="647"/>
        <end position="808"/>
    </location>
</feature>
<dbReference type="Gene3D" id="1.20.1640.10">
    <property type="entry name" value="Multidrug efflux transporter AcrB transmembrane domain"/>
    <property type="match status" value="2"/>
</dbReference>
<evidence type="ECO:0000256" key="6">
    <source>
        <dbReference type="ARBA" id="ARBA00023136"/>
    </source>
</evidence>
<evidence type="ECO:0000313" key="10">
    <source>
        <dbReference type="EMBL" id="QLG28007.1"/>
    </source>
</evidence>
<feature type="transmembrane region" description="Helical" evidence="8">
    <location>
        <begin position="365"/>
        <end position="386"/>
    </location>
</feature>
<feature type="compositionally biased region" description="Gly residues" evidence="7">
    <location>
        <begin position="826"/>
        <end position="836"/>
    </location>
</feature>
<dbReference type="InterPro" id="IPR050545">
    <property type="entry name" value="Mycobact_MmpL"/>
</dbReference>
<comment type="subcellular location">
    <subcellularLocation>
        <location evidence="1">Cell membrane</location>
        <topology evidence="1">Multi-pass membrane protein</topology>
    </subcellularLocation>
</comment>
<proteinExistence type="inferred from homology"/>
<evidence type="ECO:0000256" key="5">
    <source>
        <dbReference type="ARBA" id="ARBA00022989"/>
    </source>
</evidence>
<evidence type="ECO:0000256" key="8">
    <source>
        <dbReference type="SAM" id="Phobius"/>
    </source>
</evidence>
<keyword evidence="5 8" id="KW-1133">Transmembrane helix</keyword>
<dbReference type="OrthoDB" id="42357at2157"/>
<evidence type="ECO:0000256" key="3">
    <source>
        <dbReference type="ARBA" id="ARBA00022475"/>
    </source>
</evidence>
<accession>A0A7D5GLH2</accession>
<feature type="domain" description="SSD" evidence="9">
    <location>
        <begin position="265"/>
        <end position="390"/>
    </location>
</feature>
<gene>
    <name evidence="10" type="ORF">HUG10_10780</name>
</gene>
<dbReference type="PANTHER" id="PTHR33406:SF6">
    <property type="entry name" value="MEMBRANE PROTEIN YDGH-RELATED"/>
    <property type="match status" value="1"/>
</dbReference>
<evidence type="ECO:0000259" key="9">
    <source>
        <dbReference type="PROSITE" id="PS50156"/>
    </source>
</evidence>
<feature type="transmembrane region" description="Helical" evidence="8">
    <location>
        <begin position="264"/>
        <end position="286"/>
    </location>
</feature>
<feature type="region of interest" description="Disordered" evidence="7">
    <location>
        <begin position="816"/>
        <end position="836"/>
    </location>
</feature>
<organism evidence="10 11">
    <name type="scientific">Halorarum halophilum</name>
    <dbReference type="NCBI Taxonomy" id="2743090"/>
    <lineage>
        <taxon>Archaea</taxon>
        <taxon>Methanobacteriati</taxon>
        <taxon>Methanobacteriota</taxon>
        <taxon>Stenosarchaea group</taxon>
        <taxon>Halobacteria</taxon>
        <taxon>Halobacteriales</taxon>
        <taxon>Haloferacaceae</taxon>
        <taxon>Halorarum</taxon>
    </lineage>
</organism>
<dbReference type="GO" id="GO:0005886">
    <property type="term" value="C:plasma membrane"/>
    <property type="evidence" value="ECO:0007669"/>
    <property type="project" value="UniProtKB-SubCell"/>
</dbReference>
<dbReference type="AlphaFoldDB" id="A0A7D5GLH2"/>
<dbReference type="GeneID" id="56029323"/>
<dbReference type="PROSITE" id="PS50156">
    <property type="entry name" value="SSD"/>
    <property type="match status" value="2"/>
</dbReference>
<evidence type="ECO:0000256" key="4">
    <source>
        <dbReference type="ARBA" id="ARBA00022692"/>
    </source>
</evidence>
<feature type="transmembrane region" description="Helical" evidence="8">
    <location>
        <begin position="21"/>
        <end position="40"/>
    </location>
</feature>
<reference evidence="10 11" key="1">
    <citation type="submission" date="2020-07" db="EMBL/GenBank/DDBJ databases">
        <title>Gai3-2, isolated from salt lake.</title>
        <authorList>
            <person name="Cui H."/>
            <person name="Shi X."/>
        </authorList>
    </citation>
    <scope>NUCLEOTIDE SEQUENCE [LARGE SCALE GENOMIC DNA]</scope>
    <source>
        <strain evidence="10 11">Gai3-2</strain>
    </source>
</reference>
<feature type="transmembrane region" description="Helical" evidence="8">
    <location>
        <begin position="432"/>
        <end position="451"/>
    </location>
</feature>
<comment type="similarity">
    <text evidence="2">Belongs to the resistance-nodulation-cell division (RND) (TC 2.A.6) family. MmpL subfamily.</text>
</comment>
<feature type="transmembrane region" description="Helical" evidence="8">
    <location>
        <begin position="705"/>
        <end position="723"/>
    </location>
</feature>
<keyword evidence="3" id="KW-1003">Cell membrane</keyword>
<dbReference type="Pfam" id="PF03176">
    <property type="entry name" value="MMPL"/>
    <property type="match status" value="2"/>
</dbReference>
<dbReference type="EMBL" id="CP058529">
    <property type="protein sequence ID" value="QLG28007.1"/>
    <property type="molecule type" value="Genomic_DNA"/>
</dbReference>
<protein>
    <submittedName>
        <fullName evidence="10">MMPL family transporter</fullName>
    </submittedName>
</protein>
<feature type="transmembrane region" description="Helical" evidence="8">
    <location>
        <begin position="681"/>
        <end position="698"/>
    </location>
</feature>
<keyword evidence="11" id="KW-1185">Reference proteome</keyword>
<feature type="transmembrane region" description="Helical" evidence="8">
    <location>
        <begin position="407"/>
        <end position="426"/>
    </location>
</feature>
<dbReference type="Proteomes" id="UP000509750">
    <property type="component" value="Chromosome"/>
</dbReference>
<feature type="transmembrane region" description="Helical" evidence="8">
    <location>
        <begin position="234"/>
        <end position="257"/>
    </location>
</feature>
<feature type="transmembrane region" description="Helical" evidence="8">
    <location>
        <begin position="783"/>
        <end position="809"/>
    </location>
</feature>
<feature type="transmembrane region" description="Helical" evidence="8">
    <location>
        <begin position="292"/>
        <end position="315"/>
    </location>
</feature>
<feature type="transmembrane region" description="Helical" evidence="8">
    <location>
        <begin position="657"/>
        <end position="675"/>
    </location>
</feature>
<dbReference type="KEGG" id="halg:HUG10_10780"/>
<dbReference type="InterPro" id="IPR000731">
    <property type="entry name" value="SSD"/>
</dbReference>
<keyword evidence="4 8" id="KW-0812">Transmembrane</keyword>
<evidence type="ECO:0000256" key="2">
    <source>
        <dbReference type="ARBA" id="ARBA00010157"/>
    </source>
</evidence>
<dbReference type="PANTHER" id="PTHR33406">
    <property type="entry name" value="MEMBRANE PROTEIN MJ1562-RELATED"/>
    <property type="match status" value="1"/>
</dbReference>
<dbReference type="SUPFAM" id="SSF82866">
    <property type="entry name" value="Multidrug efflux transporter AcrB transmembrane domain"/>
    <property type="match status" value="2"/>
</dbReference>
<feature type="transmembrane region" description="Helical" evidence="8">
    <location>
        <begin position="336"/>
        <end position="353"/>
    </location>
</feature>
<dbReference type="RefSeq" id="WP_179169582.1">
    <property type="nucleotide sequence ID" value="NZ_CP058529.1"/>
</dbReference>
<dbReference type="InterPro" id="IPR004869">
    <property type="entry name" value="MMPL_dom"/>
</dbReference>
<evidence type="ECO:0000313" key="11">
    <source>
        <dbReference type="Proteomes" id="UP000509750"/>
    </source>
</evidence>
<evidence type="ECO:0000256" key="1">
    <source>
        <dbReference type="ARBA" id="ARBA00004651"/>
    </source>
</evidence>
<name>A0A7D5GLH2_9EURY</name>
<evidence type="ECO:0000256" key="7">
    <source>
        <dbReference type="SAM" id="MobiDB-lite"/>
    </source>
</evidence>